<feature type="domain" description="Metallo-beta-lactamase" evidence="1">
    <location>
        <begin position="65"/>
        <end position="262"/>
    </location>
</feature>
<keyword evidence="3" id="KW-1185">Reference proteome</keyword>
<dbReference type="Proteomes" id="UP001476282">
    <property type="component" value="Unassembled WGS sequence"/>
</dbReference>
<dbReference type="InterPro" id="IPR001279">
    <property type="entry name" value="Metallo-B-lactamas"/>
</dbReference>
<evidence type="ECO:0000259" key="1">
    <source>
        <dbReference type="SMART" id="SM00849"/>
    </source>
</evidence>
<evidence type="ECO:0000313" key="3">
    <source>
        <dbReference type="Proteomes" id="UP001476282"/>
    </source>
</evidence>
<reference evidence="2 3" key="1">
    <citation type="submission" date="2024-02" db="EMBL/GenBank/DDBJ databases">
        <title>Haloferula sargassicola NBRC 104335.</title>
        <authorList>
            <person name="Ichikawa N."/>
            <person name="Katano-Makiyama Y."/>
            <person name="Hidaka K."/>
        </authorList>
    </citation>
    <scope>NUCLEOTIDE SEQUENCE [LARGE SCALE GENOMIC DNA]</scope>
    <source>
        <strain evidence="2 3">NBRC 104335</strain>
    </source>
</reference>
<accession>A0ABP9USW7</accession>
<evidence type="ECO:0000313" key="2">
    <source>
        <dbReference type="EMBL" id="GAA5484620.1"/>
    </source>
</evidence>
<comment type="caution">
    <text evidence="2">The sequence shown here is derived from an EMBL/GenBank/DDBJ whole genome shotgun (WGS) entry which is preliminary data.</text>
</comment>
<dbReference type="SUPFAM" id="SSF56281">
    <property type="entry name" value="Metallo-hydrolase/oxidoreductase"/>
    <property type="match status" value="1"/>
</dbReference>
<organism evidence="2 3">
    <name type="scientific">Haloferula sargassicola</name>
    <dbReference type="NCBI Taxonomy" id="490096"/>
    <lineage>
        <taxon>Bacteria</taxon>
        <taxon>Pseudomonadati</taxon>
        <taxon>Verrucomicrobiota</taxon>
        <taxon>Verrucomicrobiia</taxon>
        <taxon>Verrucomicrobiales</taxon>
        <taxon>Verrucomicrobiaceae</taxon>
        <taxon>Haloferula</taxon>
    </lineage>
</organism>
<proteinExistence type="predicted"/>
<protein>
    <submittedName>
        <fullName evidence="2">Phosphoribosyl 1,2-cyclic phosphate phosphodiesterase</fullName>
    </submittedName>
</protein>
<dbReference type="PANTHER" id="PTHR42663:SF6">
    <property type="entry name" value="HYDROLASE C777.06C-RELATED"/>
    <property type="match status" value="1"/>
</dbReference>
<dbReference type="CDD" id="cd16279">
    <property type="entry name" value="metallo-hydrolase-like_MBL-fold"/>
    <property type="match status" value="1"/>
</dbReference>
<dbReference type="PANTHER" id="PTHR42663">
    <property type="entry name" value="HYDROLASE C777.06C-RELATED-RELATED"/>
    <property type="match status" value="1"/>
</dbReference>
<dbReference type="SMART" id="SM00849">
    <property type="entry name" value="Lactamase_B"/>
    <property type="match status" value="1"/>
</dbReference>
<sequence>MGGTTDSRSGRHSALRRGSGYASLCPEMAMDLEFRFLGTGTSVGVPVIGCRCEVCTSADRRNRRTRSSALIRTRSHALLIDSGPDLREQSLREQLTEIDAVLYTHSHVDHVVGFDELRAFCWRRSEPLPLHACPETLGVLKRMFSWAFLPDNTYPGYVKPLAVPFSGPFSYGDLAITPLPVTHGSVDTHGFLFEHPMAPSIAYIPDVKALPPTTRERLQGIDVLILDSLRPRSHPTHLSNDEAIALIEDLEAGRAWLTHLGHENDHAAFEAILPDHIRIAHDGLTLPL</sequence>
<dbReference type="Gene3D" id="3.60.15.10">
    <property type="entry name" value="Ribonuclease Z/Hydroxyacylglutathione hydrolase-like"/>
    <property type="match status" value="1"/>
</dbReference>
<name>A0ABP9USW7_9BACT</name>
<dbReference type="InterPro" id="IPR036866">
    <property type="entry name" value="RibonucZ/Hydroxyglut_hydro"/>
</dbReference>
<dbReference type="EMBL" id="BAABRI010000030">
    <property type="protein sequence ID" value="GAA5484620.1"/>
    <property type="molecule type" value="Genomic_DNA"/>
</dbReference>
<gene>
    <name evidence="2" type="primary">phnP</name>
    <name evidence="2" type="ORF">Hsar01_03866</name>
</gene>
<dbReference type="Pfam" id="PF12706">
    <property type="entry name" value="Lactamase_B_2"/>
    <property type="match status" value="1"/>
</dbReference>